<feature type="domain" description="TauD/TfdA-like" evidence="2">
    <location>
        <begin position="9"/>
        <end position="159"/>
    </location>
</feature>
<dbReference type="EMBL" id="UINC01052419">
    <property type="protein sequence ID" value="SVB67732.1"/>
    <property type="molecule type" value="Genomic_DNA"/>
</dbReference>
<dbReference type="GO" id="GO:0016491">
    <property type="term" value="F:oxidoreductase activity"/>
    <property type="evidence" value="ECO:0007669"/>
    <property type="project" value="UniProtKB-KW"/>
</dbReference>
<accession>A0A382FYN8</accession>
<keyword evidence="1" id="KW-0560">Oxidoreductase</keyword>
<gene>
    <name evidence="3" type="ORF">METZ01_LOCUS220586</name>
</gene>
<dbReference type="Gene3D" id="3.60.130.10">
    <property type="entry name" value="Clavaminate synthase-like"/>
    <property type="match status" value="1"/>
</dbReference>
<name>A0A382FYN8_9ZZZZ</name>
<proteinExistence type="predicted"/>
<dbReference type="InterPro" id="IPR042098">
    <property type="entry name" value="TauD-like_sf"/>
</dbReference>
<dbReference type="SUPFAM" id="SSF51197">
    <property type="entry name" value="Clavaminate synthase-like"/>
    <property type="match status" value="1"/>
</dbReference>
<organism evidence="3">
    <name type="scientific">marine metagenome</name>
    <dbReference type="NCBI Taxonomy" id="408172"/>
    <lineage>
        <taxon>unclassified sequences</taxon>
        <taxon>metagenomes</taxon>
        <taxon>ecological metagenomes</taxon>
    </lineage>
</organism>
<reference evidence="3" key="1">
    <citation type="submission" date="2018-05" db="EMBL/GenBank/DDBJ databases">
        <authorList>
            <person name="Lanie J.A."/>
            <person name="Ng W.-L."/>
            <person name="Kazmierczak K.M."/>
            <person name="Andrzejewski T.M."/>
            <person name="Davidsen T.M."/>
            <person name="Wayne K.J."/>
            <person name="Tettelin H."/>
            <person name="Glass J.I."/>
            <person name="Rusch D."/>
            <person name="Podicherti R."/>
            <person name="Tsui H.-C.T."/>
            <person name="Winkler M.E."/>
        </authorList>
    </citation>
    <scope>NUCLEOTIDE SEQUENCE</scope>
</reference>
<dbReference type="InterPro" id="IPR003819">
    <property type="entry name" value="TauD/TfdA-like"/>
</dbReference>
<dbReference type="AlphaFoldDB" id="A0A382FYN8"/>
<sequence>MFAEGELLWHSNEPGSIVFNPGIALMGVKGMVGTSTGFATTASWYEKQKDSFKRELDEMTVNFIFKEGYGAPGLNKDHDDIFSWNQAFDPIELPLVITSPGGIKGLHYSPYAVEETKFFKEIDNELFAEENIYHHKYQQNNDICIFDNSITLHNRIGPVDERVAYRTPCDYCHLIPEGYNYYSQEPYKTQFIETRKDIQNTLNLQSRVEDNMVYEKFIKPVIPEREWKNNDLVRK</sequence>
<evidence type="ECO:0000259" key="2">
    <source>
        <dbReference type="Pfam" id="PF02668"/>
    </source>
</evidence>
<protein>
    <recommendedName>
        <fullName evidence="2">TauD/TfdA-like domain-containing protein</fullName>
    </recommendedName>
</protein>
<dbReference type="Pfam" id="PF02668">
    <property type="entry name" value="TauD"/>
    <property type="match status" value="1"/>
</dbReference>
<evidence type="ECO:0000313" key="3">
    <source>
        <dbReference type="EMBL" id="SVB67732.1"/>
    </source>
</evidence>
<evidence type="ECO:0000256" key="1">
    <source>
        <dbReference type="ARBA" id="ARBA00023002"/>
    </source>
</evidence>